<evidence type="ECO:0000313" key="2">
    <source>
        <dbReference type="Proteomes" id="UP000257109"/>
    </source>
</evidence>
<keyword evidence="2" id="KW-1185">Reference proteome</keyword>
<dbReference type="OrthoDB" id="1731207at2759"/>
<proteinExistence type="predicted"/>
<organism evidence="1 2">
    <name type="scientific">Mucuna pruriens</name>
    <name type="common">Velvet bean</name>
    <name type="synonym">Dolichos pruriens</name>
    <dbReference type="NCBI Taxonomy" id="157652"/>
    <lineage>
        <taxon>Eukaryota</taxon>
        <taxon>Viridiplantae</taxon>
        <taxon>Streptophyta</taxon>
        <taxon>Embryophyta</taxon>
        <taxon>Tracheophyta</taxon>
        <taxon>Spermatophyta</taxon>
        <taxon>Magnoliopsida</taxon>
        <taxon>eudicotyledons</taxon>
        <taxon>Gunneridae</taxon>
        <taxon>Pentapetalae</taxon>
        <taxon>rosids</taxon>
        <taxon>fabids</taxon>
        <taxon>Fabales</taxon>
        <taxon>Fabaceae</taxon>
        <taxon>Papilionoideae</taxon>
        <taxon>50 kb inversion clade</taxon>
        <taxon>NPAAA clade</taxon>
        <taxon>indigoferoid/millettioid clade</taxon>
        <taxon>Phaseoleae</taxon>
        <taxon>Mucuna</taxon>
    </lineage>
</organism>
<protein>
    <submittedName>
        <fullName evidence="1">Uncharacterized protein</fullName>
    </submittedName>
</protein>
<dbReference type="Proteomes" id="UP000257109">
    <property type="component" value="Unassembled WGS sequence"/>
</dbReference>
<dbReference type="PANTHER" id="PTHR35046">
    <property type="entry name" value="ZINC KNUCKLE (CCHC-TYPE) FAMILY PROTEIN"/>
    <property type="match status" value="1"/>
</dbReference>
<comment type="caution">
    <text evidence="1">The sequence shown here is derived from an EMBL/GenBank/DDBJ whole genome shotgun (WGS) entry which is preliminary data.</text>
</comment>
<sequence>MYFESAHKDEREVPRSAPMDTFKCHILPFAGDGDMESYLDWEMKVDQFSCFDCLDYEKVRMVTYEFTRSKSVEDCDSDMEVALIRVNVLESNKATMACFLHELNIYIEDILELYHYASLDDLVHQAIRVEA</sequence>
<accession>A0A371EYH1</accession>
<reference evidence="1" key="1">
    <citation type="submission" date="2018-05" db="EMBL/GenBank/DDBJ databases">
        <title>Draft genome of Mucuna pruriens seed.</title>
        <authorList>
            <person name="Nnadi N.E."/>
            <person name="Vos R."/>
            <person name="Hasami M.H."/>
            <person name="Devisetty U.K."/>
            <person name="Aguiy J.C."/>
        </authorList>
    </citation>
    <scope>NUCLEOTIDE SEQUENCE [LARGE SCALE GENOMIC DNA]</scope>
    <source>
        <strain evidence="1">JCA_2017</strain>
    </source>
</reference>
<feature type="non-terminal residue" evidence="1">
    <location>
        <position position="1"/>
    </location>
</feature>
<evidence type="ECO:0000313" key="1">
    <source>
        <dbReference type="EMBL" id="RDX71110.1"/>
    </source>
</evidence>
<name>A0A371EYH1_MUCPR</name>
<dbReference type="EMBL" id="QJKJ01011459">
    <property type="protein sequence ID" value="RDX71110.1"/>
    <property type="molecule type" value="Genomic_DNA"/>
</dbReference>
<gene>
    <name evidence="1" type="ORF">CR513_49575</name>
</gene>
<dbReference type="AlphaFoldDB" id="A0A371EYH1"/>
<dbReference type="PANTHER" id="PTHR35046:SF9">
    <property type="entry name" value="RNA-DIRECTED DNA POLYMERASE"/>
    <property type="match status" value="1"/>
</dbReference>